<evidence type="ECO:0000313" key="6">
    <source>
        <dbReference type="EMBL" id="PTB39134.1"/>
    </source>
</evidence>
<feature type="binding site" evidence="4">
    <location>
        <position position="92"/>
    </location>
    <ligand>
        <name>Zn(2+)</name>
        <dbReference type="ChEBI" id="CHEBI:29105"/>
    </ligand>
</feature>
<keyword evidence="7" id="KW-1185">Reference proteome</keyword>
<dbReference type="Gene3D" id="3.40.1050.10">
    <property type="entry name" value="Carbonic anhydrase"/>
    <property type="match status" value="1"/>
</dbReference>
<feature type="binding site" evidence="4">
    <location>
        <position position="38"/>
    </location>
    <ligand>
        <name>Zn(2+)</name>
        <dbReference type="ChEBI" id="CHEBI:29105"/>
    </ligand>
</feature>
<sequence>MLLERNREVAATHEPIPLVTELQAQGKMGELTTMVVTCVDPRCIPENYFNLKTGEVFVNRNVGGNIQYAMRDILILNAAFPDSFQEIIVVHHTDCGSLRFKDDGMDKLVKNVIGEAHSAAIDNVAWAGVVNDLEWFRSSPIVPKHMKDKVRGLIFDIQTGKVEEVK</sequence>
<dbReference type="EMBL" id="KZ679264">
    <property type="protein sequence ID" value="PTB39134.1"/>
    <property type="molecule type" value="Genomic_DNA"/>
</dbReference>
<dbReference type="InterPro" id="IPR001765">
    <property type="entry name" value="Carbonic_anhydrase"/>
</dbReference>
<keyword evidence="2 4" id="KW-0479">Metal-binding</keyword>
<protein>
    <recommendedName>
        <fullName evidence="5">Carbonic anhydrase</fullName>
        <ecNumber evidence="5">4.2.1.1</ecNumber>
    </recommendedName>
    <alternativeName>
        <fullName evidence="5">Carbonate dehydratase</fullName>
    </alternativeName>
</protein>
<evidence type="ECO:0000313" key="7">
    <source>
        <dbReference type="Proteomes" id="UP000240493"/>
    </source>
</evidence>
<evidence type="ECO:0000256" key="3">
    <source>
        <dbReference type="ARBA" id="ARBA00022833"/>
    </source>
</evidence>
<organism evidence="6 7">
    <name type="scientific">Trichoderma asperellum (strain ATCC 204424 / CBS 433.97 / NBRC 101777)</name>
    <dbReference type="NCBI Taxonomy" id="1042311"/>
    <lineage>
        <taxon>Eukaryota</taxon>
        <taxon>Fungi</taxon>
        <taxon>Dikarya</taxon>
        <taxon>Ascomycota</taxon>
        <taxon>Pezizomycotina</taxon>
        <taxon>Sordariomycetes</taxon>
        <taxon>Hypocreomycetidae</taxon>
        <taxon>Hypocreales</taxon>
        <taxon>Hypocreaceae</taxon>
        <taxon>Trichoderma</taxon>
    </lineage>
</organism>
<dbReference type="STRING" id="1042311.A0A2T3Z2V2"/>
<dbReference type="EC" id="4.2.1.1" evidence="5"/>
<dbReference type="GO" id="GO:0008270">
    <property type="term" value="F:zinc ion binding"/>
    <property type="evidence" value="ECO:0007669"/>
    <property type="project" value="UniProtKB-UniRule"/>
</dbReference>
<dbReference type="Pfam" id="PF00484">
    <property type="entry name" value="Pro_CA"/>
    <property type="match status" value="1"/>
</dbReference>
<feature type="binding site" evidence="4">
    <location>
        <position position="40"/>
    </location>
    <ligand>
        <name>Zn(2+)</name>
        <dbReference type="ChEBI" id="CHEBI:29105"/>
    </ligand>
</feature>
<reference evidence="6 7" key="1">
    <citation type="submission" date="2016-07" db="EMBL/GenBank/DDBJ databases">
        <title>Multiple horizontal gene transfer events from other fungi enriched the ability of initially mycotrophic Trichoderma (Ascomycota) to feed on dead plant biomass.</title>
        <authorList>
            <consortium name="DOE Joint Genome Institute"/>
            <person name="Aerts A."/>
            <person name="Atanasova L."/>
            <person name="Chenthamara K."/>
            <person name="Zhang J."/>
            <person name="Grujic M."/>
            <person name="Henrissat B."/>
            <person name="Kuo A."/>
            <person name="Salamov A."/>
            <person name="Lipzen A."/>
            <person name="Labutti K."/>
            <person name="Barry K."/>
            <person name="Miao Y."/>
            <person name="Rahimi M.J."/>
            <person name="Shen Q."/>
            <person name="Grigoriev I.V."/>
            <person name="Kubicek C.P."/>
            <person name="Druzhinina I.S."/>
        </authorList>
    </citation>
    <scope>NUCLEOTIDE SEQUENCE [LARGE SCALE GENOMIC DNA]</scope>
    <source>
        <strain evidence="6 7">CBS 433.97</strain>
    </source>
</reference>
<dbReference type="SUPFAM" id="SSF53056">
    <property type="entry name" value="beta-carbonic anhydrase, cab"/>
    <property type="match status" value="1"/>
</dbReference>
<accession>A0A2T3Z2V2</accession>
<keyword evidence="5" id="KW-0456">Lyase</keyword>
<evidence type="ECO:0000256" key="5">
    <source>
        <dbReference type="RuleBase" id="RU003956"/>
    </source>
</evidence>
<dbReference type="AlphaFoldDB" id="A0A2T3Z2V2"/>
<comment type="cofactor">
    <cofactor evidence="4">
        <name>Zn(2+)</name>
        <dbReference type="ChEBI" id="CHEBI:29105"/>
    </cofactor>
    <text evidence="4">Binds 1 zinc ion per subunit.</text>
</comment>
<comment type="similarity">
    <text evidence="1 5">Belongs to the beta-class carbonic anhydrase family.</text>
</comment>
<dbReference type="InterPro" id="IPR036874">
    <property type="entry name" value="Carbonic_anhydrase_sf"/>
</dbReference>
<dbReference type="PANTHER" id="PTHR43175">
    <property type="entry name" value="CARBONIC ANHYDRASE"/>
    <property type="match status" value="1"/>
</dbReference>
<dbReference type="PANTHER" id="PTHR43175:SF3">
    <property type="entry name" value="CARBON DISULFIDE HYDROLASE"/>
    <property type="match status" value="1"/>
</dbReference>
<comment type="catalytic activity">
    <reaction evidence="5">
        <text>hydrogencarbonate + H(+) = CO2 + H2O</text>
        <dbReference type="Rhea" id="RHEA:10748"/>
        <dbReference type="ChEBI" id="CHEBI:15377"/>
        <dbReference type="ChEBI" id="CHEBI:15378"/>
        <dbReference type="ChEBI" id="CHEBI:16526"/>
        <dbReference type="ChEBI" id="CHEBI:17544"/>
        <dbReference type="EC" id="4.2.1.1"/>
    </reaction>
</comment>
<dbReference type="Proteomes" id="UP000240493">
    <property type="component" value="Unassembled WGS sequence"/>
</dbReference>
<comment type="function">
    <text evidence="5">Reversible hydration of carbon dioxide.</text>
</comment>
<proteinExistence type="inferred from homology"/>
<name>A0A2T3Z2V2_TRIA4</name>
<dbReference type="SMART" id="SM00947">
    <property type="entry name" value="Pro_CA"/>
    <property type="match status" value="1"/>
</dbReference>
<dbReference type="OrthoDB" id="10248475at2759"/>
<evidence type="ECO:0000256" key="1">
    <source>
        <dbReference type="ARBA" id="ARBA00006217"/>
    </source>
</evidence>
<feature type="binding site" evidence="4">
    <location>
        <position position="95"/>
    </location>
    <ligand>
        <name>Zn(2+)</name>
        <dbReference type="ChEBI" id="CHEBI:29105"/>
    </ligand>
</feature>
<keyword evidence="3 4" id="KW-0862">Zinc</keyword>
<gene>
    <name evidence="6" type="ORF">M441DRAFT_28298</name>
</gene>
<evidence type="ECO:0000256" key="4">
    <source>
        <dbReference type="PIRSR" id="PIRSR601765-1"/>
    </source>
</evidence>
<evidence type="ECO:0000256" key="2">
    <source>
        <dbReference type="ARBA" id="ARBA00022723"/>
    </source>
</evidence>
<dbReference type="GO" id="GO:0004089">
    <property type="term" value="F:carbonate dehydratase activity"/>
    <property type="evidence" value="ECO:0007669"/>
    <property type="project" value="UniProtKB-UniRule"/>
</dbReference>